<name>A0A378ZPK2_9HYPH</name>
<protein>
    <submittedName>
        <fullName evidence="5">Glycosyl transferase family 2</fullName>
    </submittedName>
</protein>
<dbReference type="GO" id="GO:0016757">
    <property type="term" value="F:glycosyltransferase activity"/>
    <property type="evidence" value="ECO:0007669"/>
    <property type="project" value="UniProtKB-KW"/>
</dbReference>
<dbReference type="AlphaFoldDB" id="A0A378ZPK2"/>
<dbReference type="InterPro" id="IPR001173">
    <property type="entry name" value="Glyco_trans_2-like"/>
</dbReference>
<sequence length="274" mass="31597">MKLGYVCTNFNSSEVTLHAVRTLLANAGHDIHVAVVDNQSRPEEVTKLSAIEGPGVDVLRLEKNLGYFGGLNAGIHHLRSVRPDIGWIIAGNNDLEFSPDFCDRLEAIEPEIRQHPVVSPDIITGDNEHQNPHVLEKISKVREVFYDLYYSNYYLGLLIHKVALALHRFTDRCDEENWETPGYIYQGHGSVYLIGPRFFELFSELWAPTFIMSEEYFLSRQLADAGEKVWYDPRLQVRHLWHASLATLPSKRRWEYARDAHKVYRQYVKVSPFA</sequence>
<evidence type="ECO:0000256" key="2">
    <source>
        <dbReference type="ARBA" id="ARBA00022676"/>
    </source>
</evidence>
<dbReference type="PANTHER" id="PTHR43179">
    <property type="entry name" value="RHAMNOSYLTRANSFERASE WBBL"/>
    <property type="match status" value="1"/>
</dbReference>
<dbReference type="EMBL" id="UGSK01000001">
    <property type="protein sequence ID" value="SUA99134.1"/>
    <property type="molecule type" value="Genomic_DNA"/>
</dbReference>
<evidence type="ECO:0000313" key="5">
    <source>
        <dbReference type="EMBL" id="SUA99134.1"/>
    </source>
</evidence>
<dbReference type="PANTHER" id="PTHR43179:SF12">
    <property type="entry name" value="GALACTOFURANOSYLTRANSFERASE GLFT2"/>
    <property type="match status" value="1"/>
</dbReference>
<feature type="domain" description="Glycosyltransferase 2-like" evidence="4">
    <location>
        <begin position="9"/>
        <end position="132"/>
    </location>
</feature>
<dbReference type="Proteomes" id="UP000255000">
    <property type="component" value="Unassembled WGS sequence"/>
</dbReference>
<gene>
    <name evidence="5" type="ORF">NCTC13350_00026</name>
</gene>
<organism evidence="5 6">
    <name type="scientific">Pannonibacter phragmitetus</name>
    <dbReference type="NCBI Taxonomy" id="121719"/>
    <lineage>
        <taxon>Bacteria</taxon>
        <taxon>Pseudomonadati</taxon>
        <taxon>Pseudomonadota</taxon>
        <taxon>Alphaproteobacteria</taxon>
        <taxon>Hyphomicrobiales</taxon>
        <taxon>Stappiaceae</taxon>
        <taxon>Pannonibacter</taxon>
    </lineage>
</organism>
<proteinExistence type="inferred from homology"/>
<dbReference type="RefSeq" id="WP_019964219.1">
    <property type="nucleotide sequence ID" value="NZ_UGSK01000001.1"/>
</dbReference>
<evidence type="ECO:0000256" key="1">
    <source>
        <dbReference type="ARBA" id="ARBA00006739"/>
    </source>
</evidence>
<dbReference type="OrthoDB" id="6653642at2"/>
<keyword evidence="2" id="KW-0328">Glycosyltransferase</keyword>
<dbReference type="Gene3D" id="3.90.550.10">
    <property type="entry name" value="Spore Coat Polysaccharide Biosynthesis Protein SpsA, Chain A"/>
    <property type="match status" value="1"/>
</dbReference>
<evidence type="ECO:0000259" key="4">
    <source>
        <dbReference type="Pfam" id="PF00535"/>
    </source>
</evidence>
<reference evidence="5 6" key="1">
    <citation type="submission" date="2018-06" db="EMBL/GenBank/DDBJ databases">
        <authorList>
            <consortium name="Pathogen Informatics"/>
            <person name="Doyle S."/>
        </authorList>
    </citation>
    <scope>NUCLEOTIDE SEQUENCE [LARGE SCALE GENOMIC DNA]</scope>
    <source>
        <strain evidence="5 6">NCTC13350</strain>
    </source>
</reference>
<comment type="similarity">
    <text evidence="1">Belongs to the glycosyltransferase 2 family.</text>
</comment>
<dbReference type="Pfam" id="PF00535">
    <property type="entry name" value="Glycos_transf_2"/>
    <property type="match status" value="1"/>
</dbReference>
<keyword evidence="3 5" id="KW-0808">Transferase</keyword>
<evidence type="ECO:0000313" key="6">
    <source>
        <dbReference type="Proteomes" id="UP000255000"/>
    </source>
</evidence>
<accession>A0A378ZPK2</accession>
<dbReference type="InterPro" id="IPR029044">
    <property type="entry name" value="Nucleotide-diphossugar_trans"/>
</dbReference>
<evidence type="ECO:0000256" key="3">
    <source>
        <dbReference type="ARBA" id="ARBA00022679"/>
    </source>
</evidence>
<dbReference type="SUPFAM" id="SSF53448">
    <property type="entry name" value="Nucleotide-diphospho-sugar transferases"/>
    <property type="match status" value="1"/>
</dbReference>